<dbReference type="RefSeq" id="WP_168981402.1">
    <property type="nucleotide sequence ID" value="NZ_JABAGD010000008.1"/>
</dbReference>
<accession>A0A7X9XNV8</accession>
<dbReference type="AlphaFoldDB" id="A0A7X9XNV8"/>
<organism evidence="1 2">
    <name type="scientific">Clostridium beijerinckii</name>
    <name type="common">Clostridium MP</name>
    <dbReference type="NCBI Taxonomy" id="1520"/>
    <lineage>
        <taxon>Bacteria</taxon>
        <taxon>Bacillati</taxon>
        <taxon>Bacillota</taxon>
        <taxon>Clostridia</taxon>
        <taxon>Eubacteriales</taxon>
        <taxon>Clostridiaceae</taxon>
        <taxon>Clostridium</taxon>
    </lineage>
</organism>
<dbReference type="EMBL" id="JABAGD010000008">
    <property type="protein sequence ID" value="NMF04336.1"/>
    <property type="molecule type" value="Genomic_DNA"/>
</dbReference>
<proteinExistence type="predicted"/>
<sequence length="304" mass="35412">MQKEIKNNMPNWCTDVETKFQLLMSDDIDALMCYMFQKTKFNRESEYFIDMSSNKAYQNYSGTVRKDGVQTLYSTNEATGKRKDMLALDVSINRDTKSWDNHVVQIGKNETNYNKLSANLNIAKNVNKTNYTDKAIISTFITMLSYYNSPIHEYDKDQLALLCAIDGVYQPFLKGFEKQGTKNLELLGFEFLVQFIKENMQYIQEIDKKYLKDKHIWVNKDGYLTTNLNLDVISDLFNYPIELPKKQFSKCGEFKSKIFNTASFSDKAAMEEFYEKKIFNIALTYKSSGIVSFIEQTESKIINK</sequence>
<evidence type="ECO:0000313" key="1">
    <source>
        <dbReference type="EMBL" id="NMF04336.1"/>
    </source>
</evidence>
<evidence type="ECO:0000313" key="2">
    <source>
        <dbReference type="Proteomes" id="UP000587880"/>
    </source>
</evidence>
<gene>
    <name evidence="1" type="ORF">HF849_06110</name>
</gene>
<protein>
    <submittedName>
        <fullName evidence="1">Uncharacterized protein</fullName>
    </submittedName>
</protein>
<reference evidence="1 2" key="1">
    <citation type="submission" date="2020-04" db="EMBL/GenBank/DDBJ databases">
        <authorList>
            <person name="Hitch T.C.A."/>
            <person name="Wylensek D."/>
            <person name="Clavel T."/>
        </authorList>
    </citation>
    <scope>NUCLEOTIDE SEQUENCE [LARGE SCALE GENOMIC DNA]</scope>
    <source>
        <strain evidence="1 2">WB01_NA02</strain>
    </source>
</reference>
<dbReference type="Proteomes" id="UP000587880">
    <property type="component" value="Unassembled WGS sequence"/>
</dbReference>
<name>A0A7X9XNV8_CLOBE</name>
<comment type="caution">
    <text evidence="1">The sequence shown here is derived from an EMBL/GenBank/DDBJ whole genome shotgun (WGS) entry which is preliminary data.</text>
</comment>